<dbReference type="InterPro" id="IPR001360">
    <property type="entry name" value="Glyco_hydro_1"/>
</dbReference>
<reference evidence="8" key="3">
    <citation type="submission" date="2022-06" db="UniProtKB">
        <authorList>
            <consortium name="EnsemblPlants"/>
        </authorList>
    </citation>
    <scope>IDENTIFICATION</scope>
</reference>
<evidence type="ECO:0000256" key="3">
    <source>
        <dbReference type="ARBA" id="ARBA00022801"/>
    </source>
</evidence>
<dbReference type="InterPro" id="IPR033132">
    <property type="entry name" value="GH_1_N_CS"/>
</dbReference>
<evidence type="ECO:0000256" key="2">
    <source>
        <dbReference type="ARBA" id="ARBA00022729"/>
    </source>
</evidence>
<evidence type="ECO:0000313" key="8">
    <source>
        <dbReference type="EnsemblPlants" id="TuG1812G0200005666.01.T01"/>
    </source>
</evidence>
<reference evidence="9" key="1">
    <citation type="journal article" date="2013" name="Nature">
        <title>Draft genome of the wheat A-genome progenitor Triticum urartu.</title>
        <authorList>
            <person name="Ling H.Q."/>
            <person name="Zhao S."/>
            <person name="Liu D."/>
            <person name="Wang J."/>
            <person name="Sun H."/>
            <person name="Zhang C."/>
            <person name="Fan H."/>
            <person name="Li D."/>
            <person name="Dong L."/>
            <person name="Tao Y."/>
            <person name="Gao C."/>
            <person name="Wu H."/>
            <person name="Li Y."/>
            <person name="Cui Y."/>
            <person name="Guo X."/>
            <person name="Zheng S."/>
            <person name="Wang B."/>
            <person name="Yu K."/>
            <person name="Liang Q."/>
            <person name="Yang W."/>
            <person name="Lou X."/>
            <person name="Chen J."/>
            <person name="Feng M."/>
            <person name="Jian J."/>
            <person name="Zhang X."/>
            <person name="Luo G."/>
            <person name="Jiang Y."/>
            <person name="Liu J."/>
            <person name="Wang Z."/>
            <person name="Sha Y."/>
            <person name="Zhang B."/>
            <person name="Wu H."/>
            <person name="Tang D."/>
            <person name="Shen Q."/>
            <person name="Xue P."/>
            <person name="Zou S."/>
            <person name="Wang X."/>
            <person name="Liu X."/>
            <person name="Wang F."/>
            <person name="Yang Y."/>
            <person name="An X."/>
            <person name="Dong Z."/>
            <person name="Zhang K."/>
            <person name="Zhang X."/>
            <person name="Luo M.C."/>
            <person name="Dvorak J."/>
            <person name="Tong Y."/>
            <person name="Wang J."/>
            <person name="Yang H."/>
            <person name="Li Z."/>
            <person name="Wang D."/>
            <person name="Zhang A."/>
            <person name="Wang J."/>
        </authorList>
    </citation>
    <scope>NUCLEOTIDE SEQUENCE</scope>
    <source>
        <strain evidence="9">cv. G1812</strain>
    </source>
</reference>
<evidence type="ECO:0000256" key="7">
    <source>
        <dbReference type="SAM" id="SignalP"/>
    </source>
</evidence>
<sequence>MAATASLAVLLPLLLLVVASNADDGAYGRNPISRRSFPKGFVFGTASSSYQYEGGAMEGGRGSSIWDNFTHQHPDKIADGSNGDVAVDSYHLYKEDVRLMKDMGMDAYRFSISWTRILPDGTLRGGVNREGIKYYNNLIDDLLSNRVQPFVTLFHWDSPQGLEDKYGGFLSPNIINDYKDFAEVCFREFGDRVKHWITLNEPSNFCGLGYAIGISAPGRCSPWEKANCSAGDSGREPYIVGHHQILAHATTVRLYKQKYKGVQKGEIGITLVSHWFTPIFRSKSSVAATRRAIDFMLGWFLDPLSRGDYPRSMKALVGKRLPQFTKKQSELVKGAFDFIGINYYTTNYAGSLPPSNDPRKSYYTDSEANLTGVRNGVPIGPQAASPWLYVYPQGFHDLLLYIKEKYNNPTIYITENGIDEANNKSLPLKEALKDNARIDYHHSHLDALLNAIRDGANVKGYFAWSLLDDFEWSTGYTVRFGLHFVDYDHGLKRYPKRSAGWFKKFLKG</sequence>
<dbReference type="AlphaFoldDB" id="A0A8R7PKF7"/>
<keyword evidence="3" id="KW-0378">Hydrolase</keyword>
<dbReference type="GO" id="GO:0004565">
    <property type="term" value="F:beta-galactosidase activity"/>
    <property type="evidence" value="ECO:0007669"/>
    <property type="project" value="UniProtKB-ARBA"/>
</dbReference>
<evidence type="ECO:0000256" key="6">
    <source>
        <dbReference type="RuleBase" id="RU003690"/>
    </source>
</evidence>
<keyword evidence="5" id="KW-0325">Glycoprotein</keyword>
<feature type="chain" id="PRO_5035863330" description="4-hydroxy-7-methoxy-3-oxo-3,4-dihydro-2H-1,4-benzoxazin-2-yl glucosidebeta-D-glucosidase" evidence="7">
    <location>
        <begin position="23"/>
        <end position="508"/>
    </location>
</feature>
<keyword evidence="9" id="KW-1185">Reference proteome</keyword>
<proteinExistence type="inferred from homology"/>
<dbReference type="FunFam" id="3.20.20.80:FF:000020">
    <property type="entry name" value="Beta-glucosidase 12"/>
    <property type="match status" value="1"/>
</dbReference>
<dbReference type="EnsemblPlants" id="TuG1812G0200005666.01.T01">
    <property type="protein sequence ID" value="TuG1812G0200005666.01.T01"/>
    <property type="gene ID" value="TuG1812G0200005666.01"/>
</dbReference>
<dbReference type="GO" id="GO:0008422">
    <property type="term" value="F:beta-glucosidase activity"/>
    <property type="evidence" value="ECO:0007669"/>
    <property type="project" value="TreeGrafter"/>
</dbReference>
<feature type="signal peptide" evidence="7">
    <location>
        <begin position="1"/>
        <end position="22"/>
    </location>
</feature>
<organism evidence="8 9">
    <name type="scientific">Triticum urartu</name>
    <name type="common">Red wild einkorn</name>
    <name type="synonym">Crithodium urartu</name>
    <dbReference type="NCBI Taxonomy" id="4572"/>
    <lineage>
        <taxon>Eukaryota</taxon>
        <taxon>Viridiplantae</taxon>
        <taxon>Streptophyta</taxon>
        <taxon>Embryophyta</taxon>
        <taxon>Tracheophyta</taxon>
        <taxon>Spermatophyta</taxon>
        <taxon>Magnoliopsida</taxon>
        <taxon>Liliopsida</taxon>
        <taxon>Poales</taxon>
        <taxon>Poaceae</taxon>
        <taxon>BOP clade</taxon>
        <taxon>Pooideae</taxon>
        <taxon>Triticodae</taxon>
        <taxon>Triticeae</taxon>
        <taxon>Triticinae</taxon>
        <taxon>Triticum</taxon>
    </lineage>
</organism>
<dbReference type="GO" id="GO:0033907">
    <property type="term" value="F:beta-D-fucosidase activity"/>
    <property type="evidence" value="ECO:0007669"/>
    <property type="project" value="UniProtKB-ARBA"/>
</dbReference>
<evidence type="ECO:0000256" key="1">
    <source>
        <dbReference type="ARBA" id="ARBA00010838"/>
    </source>
</evidence>
<dbReference type="Gramene" id="TuG1812G0200005666.01.T01">
    <property type="protein sequence ID" value="TuG1812G0200005666.01.T01"/>
    <property type="gene ID" value="TuG1812G0200005666.01"/>
</dbReference>
<dbReference type="SUPFAM" id="SSF51445">
    <property type="entry name" value="(Trans)glycosidases"/>
    <property type="match status" value="1"/>
</dbReference>
<keyword evidence="2 7" id="KW-0732">Signal</keyword>
<dbReference type="Pfam" id="PF00232">
    <property type="entry name" value="Glyco_hydro_1"/>
    <property type="match status" value="1"/>
</dbReference>
<evidence type="ECO:0000256" key="4">
    <source>
        <dbReference type="ARBA" id="ARBA00023157"/>
    </source>
</evidence>
<dbReference type="Gene3D" id="3.20.20.80">
    <property type="entry name" value="Glycosidases"/>
    <property type="match status" value="1"/>
</dbReference>
<evidence type="ECO:0000313" key="9">
    <source>
        <dbReference type="Proteomes" id="UP000015106"/>
    </source>
</evidence>
<dbReference type="PRINTS" id="PR00131">
    <property type="entry name" value="GLHYDRLASE1"/>
</dbReference>
<keyword evidence="4" id="KW-1015">Disulfide bond</keyword>
<dbReference type="PANTHER" id="PTHR10353">
    <property type="entry name" value="GLYCOSYL HYDROLASE"/>
    <property type="match status" value="1"/>
</dbReference>
<dbReference type="Proteomes" id="UP000015106">
    <property type="component" value="Chromosome 2"/>
</dbReference>
<reference evidence="8" key="2">
    <citation type="submission" date="2018-03" db="EMBL/GenBank/DDBJ databases">
        <title>The Triticum urartu genome reveals the dynamic nature of wheat genome evolution.</title>
        <authorList>
            <person name="Ling H."/>
            <person name="Ma B."/>
            <person name="Shi X."/>
            <person name="Liu H."/>
            <person name="Dong L."/>
            <person name="Sun H."/>
            <person name="Cao Y."/>
            <person name="Gao Q."/>
            <person name="Zheng S."/>
            <person name="Li Y."/>
            <person name="Yu Y."/>
            <person name="Du H."/>
            <person name="Qi M."/>
            <person name="Li Y."/>
            <person name="Yu H."/>
            <person name="Cui Y."/>
            <person name="Wang N."/>
            <person name="Chen C."/>
            <person name="Wu H."/>
            <person name="Zhao Y."/>
            <person name="Zhang J."/>
            <person name="Li Y."/>
            <person name="Zhou W."/>
            <person name="Zhang B."/>
            <person name="Hu W."/>
            <person name="Eijk M."/>
            <person name="Tang J."/>
            <person name="Witsenboer H."/>
            <person name="Zhao S."/>
            <person name="Li Z."/>
            <person name="Zhang A."/>
            <person name="Wang D."/>
            <person name="Liang C."/>
        </authorList>
    </citation>
    <scope>NUCLEOTIDE SEQUENCE [LARGE SCALE GENOMIC DNA]</scope>
    <source>
        <strain evidence="8">cv. G1812</strain>
    </source>
</reference>
<comment type="similarity">
    <text evidence="1 6">Belongs to the glycosyl hydrolase 1 family.</text>
</comment>
<name>A0A8R7PKF7_TRIUA</name>
<accession>A0A8R7PKF7</accession>
<dbReference type="PROSITE" id="PS00653">
    <property type="entry name" value="GLYCOSYL_HYDROL_F1_2"/>
    <property type="match status" value="1"/>
</dbReference>
<evidence type="ECO:0008006" key="10">
    <source>
        <dbReference type="Google" id="ProtNLM"/>
    </source>
</evidence>
<dbReference type="GO" id="GO:0005975">
    <property type="term" value="P:carbohydrate metabolic process"/>
    <property type="evidence" value="ECO:0007669"/>
    <property type="project" value="InterPro"/>
</dbReference>
<protein>
    <recommendedName>
        <fullName evidence="10">4-hydroxy-7-methoxy-3-oxo-3,4-dihydro-2H-1,4-benzoxazin-2-yl glucosidebeta-D-glucosidase</fullName>
    </recommendedName>
</protein>
<dbReference type="InterPro" id="IPR017853">
    <property type="entry name" value="GH"/>
</dbReference>
<dbReference type="PANTHER" id="PTHR10353:SF199">
    <property type="entry name" value="4-HYDROXY-7-METHOXY-3-OXO-3,4-DIHYDRO-2H-1,4-BENZOXAZIN-2-YL GLUCOSIDEBETA-D-GLUCOSIDASE"/>
    <property type="match status" value="1"/>
</dbReference>
<evidence type="ECO:0000256" key="5">
    <source>
        <dbReference type="ARBA" id="ARBA00023180"/>
    </source>
</evidence>